<dbReference type="AlphaFoldDB" id="A0A835HU16"/>
<accession>A0A835HU16</accession>
<organism evidence="1 2">
    <name type="scientific">Coptis chinensis</name>
    <dbReference type="NCBI Taxonomy" id="261450"/>
    <lineage>
        <taxon>Eukaryota</taxon>
        <taxon>Viridiplantae</taxon>
        <taxon>Streptophyta</taxon>
        <taxon>Embryophyta</taxon>
        <taxon>Tracheophyta</taxon>
        <taxon>Spermatophyta</taxon>
        <taxon>Magnoliopsida</taxon>
        <taxon>Ranunculales</taxon>
        <taxon>Ranunculaceae</taxon>
        <taxon>Coptidoideae</taxon>
        <taxon>Coptis</taxon>
    </lineage>
</organism>
<name>A0A835HU16_9MAGN</name>
<dbReference type="EMBL" id="JADFTS010000005">
    <property type="protein sequence ID" value="KAF9605970.1"/>
    <property type="molecule type" value="Genomic_DNA"/>
</dbReference>
<proteinExistence type="predicted"/>
<sequence>MRGGNFSSVAEQTVLHNFGITCHSGIIYRIRVLAWIPLRHNEIKINCNGSSMGNPGNGGTVCSVQAFNKTDVPWQYRGRWYRGSSHGIEWRLTHTWREANFAADRPGMATKLAYGKFGGRSIRVDILQTTLYNLHGMMAI</sequence>
<keyword evidence="2" id="KW-1185">Reference proteome</keyword>
<evidence type="ECO:0000313" key="2">
    <source>
        <dbReference type="Proteomes" id="UP000631114"/>
    </source>
</evidence>
<gene>
    <name evidence="1" type="ORF">IFM89_021296</name>
</gene>
<comment type="caution">
    <text evidence="1">The sequence shown here is derived from an EMBL/GenBank/DDBJ whole genome shotgun (WGS) entry which is preliminary data.</text>
</comment>
<protein>
    <submittedName>
        <fullName evidence="1">Uncharacterized protein</fullName>
    </submittedName>
</protein>
<dbReference type="Proteomes" id="UP000631114">
    <property type="component" value="Unassembled WGS sequence"/>
</dbReference>
<evidence type="ECO:0000313" key="1">
    <source>
        <dbReference type="EMBL" id="KAF9605970.1"/>
    </source>
</evidence>
<reference evidence="1 2" key="1">
    <citation type="submission" date="2020-10" db="EMBL/GenBank/DDBJ databases">
        <title>The Coptis chinensis genome and diversification of protoberbering-type alkaloids.</title>
        <authorList>
            <person name="Wang B."/>
            <person name="Shu S."/>
            <person name="Song C."/>
            <person name="Liu Y."/>
        </authorList>
    </citation>
    <scope>NUCLEOTIDE SEQUENCE [LARGE SCALE GENOMIC DNA]</scope>
    <source>
        <strain evidence="1">HL-2020</strain>
        <tissue evidence="1">Leaf</tissue>
    </source>
</reference>